<dbReference type="InterPro" id="IPR018490">
    <property type="entry name" value="cNMP-bd_dom_sf"/>
</dbReference>
<comment type="caution">
    <text evidence="2">The sequence shown here is derived from an EMBL/GenBank/DDBJ whole genome shotgun (WGS) entry which is preliminary data.</text>
</comment>
<evidence type="ECO:0000313" key="2">
    <source>
        <dbReference type="EMBL" id="NRN65711.1"/>
    </source>
</evidence>
<dbReference type="PANTHER" id="PTHR24567">
    <property type="entry name" value="CRP FAMILY TRANSCRIPTIONAL REGULATORY PROTEIN"/>
    <property type="match status" value="1"/>
</dbReference>
<proteinExistence type="predicted"/>
<evidence type="ECO:0000313" key="3">
    <source>
        <dbReference type="Proteomes" id="UP000763557"/>
    </source>
</evidence>
<dbReference type="SUPFAM" id="SSF51206">
    <property type="entry name" value="cAMP-binding domain-like"/>
    <property type="match status" value="1"/>
</dbReference>
<keyword evidence="3" id="KW-1185">Reference proteome</keyword>
<dbReference type="EMBL" id="JAAATY010000007">
    <property type="protein sequence ID" value="NRN65711.1"/>
    <property type="molecule type" value="Genomic_DNA"/>
</dbReference>
<dbReference type="InterPro" id="IPR045641">
    <property type="entry name" value="SrpI-like"/>
</dbReference>
<dbReference type="InterPro" id="IPR049817">
    <property type="entry name" value="Encap_f2b"/>
</dbReference>
<dbReference type="PANTHER" id="PTHR24567:SF74">
    <property type="entry name" value="HTH-TYPE TRANSCRIPTIONAL REGULATOR ARCR"/>
    <property type="match status" value="1"/>
</dbReference>
<sequence length="472" mass="52207">MTDTVESNLGVENGQQQQSLATAAARNLATTTKSVPQMQSITSRWLLRVLPWVQAQGGVYRVNRRLSYTIGDGRIAVSNLGAQVHVVGPDLVELALLRTYEDEDALNALADRFEQREYQPGDVIAEFGHEANHLYVVAHGKVNKIGTGEYGDQTVLGTMVDGDYFGDQGLIQDQGIWEFTAKAVTPTTILALPKRAFQELQEQSESLRAHVTAYVNSPKKPANTYGEAEIELASGHEGEPELPSTFVDYELTPREYELSVAQTVLRVHTRVADLYNQPMNQTEQQLRLTIEALRERQEHELINNRGFGLLCNADLKQRVPTRSGPPTPDDMDELLATVWKDPMFILAHPRAIAAFGQECNKRGLYPQSIDLNGHQVPSWRGIPVLPCNKIPVTATRTTQIIAMRVGEQNQGVIGLHQTGLPDEYQPGLSVRFMNINEKAIISYLVSAYYSAAILVPDALGVLENVELGRAGD</sequence>
<accession>A0ABX2F309</accession>
<dbReference type="Proteomes" id="UP000763557">
    <property type="component" value="Unassembled WGS sequence"/>
</dbReference>
<dbReference type="Gene3D" id="2.60.120.10">
    <property type="entry name" value="Jelly Rolls"/>
    <property type="match status" value="1"/>
</dbReference>
<protein>
    <submittedName>
        <fullName evidence="2">cAMP-binding protein</fullName>
    </submittedName>
</protein>
<organism evidence="2 3">
    <name type="scientific">Kibdelosporangium persicum</name>
    <dbReference type="NCBI Taxonomy" id="2698649"/>
    <lineage>
        <taxon>Bacteria</taxon>
        <taxon>Bacillati</taxon>
        <taxon>Actinomycetota</taxon>
        <taxon>Actinomycetes</taxon>
        <taxon>Pseudonocardiales</taxon>
        <taxon>Pseudonocardiaceae</taxon>
        <taxon>Kibdelosporangium</taxon>
    </lineage>
</organism>
<dbReference type="InterPro" id="IPR000595">
    <property type="entry name" value="cNMP-bd_dom"/>
</dbReference>
<reference evidence="2 3" key="1">
    <citation type="submission" date="2020-01" db="EMBL/GenBank/DDBJ databases">
        <title>Kibdelosporangium persica a novel Actinomycetes from a hot desert in Iran.</title>
        <authorList>
            <person name="Safaei N."/>
            <person name="Zaburannyi N."/>
            <person name="Mueller R."/>
            <person name="Wink J."/>
        </authorList>
    </citation>
    <scope>NUCLEOTIDE SEQUENCE [LARGE SCALE GENOMIC DNA]</scope>
    <source>
        <strain evidence="2 3">4NS15</strain>
    </source>
</reference>
<dbReference type="SMART" id="SM00100">
    <property type="entry name" value="cNMP"/>
    <property type="match status" value="1"/>
</dbReference>
<feature type="domain" description="Cyclic nucleotide-binding" evidence="1">
    <location>
        <begin position="97"/>
        <end position="200"/>
    </location>
</feature>
<dbReference type="RefSeq" id="WP_312872663.1">
    <property type="nucleotide sequence ID" value="NZ_JAAATY010000007.1"/>
</dbReference>
<gene>
    <name evidence="2" type="ORF">GC106_29220</name>
</gene>
<dbReference type="NCBIfam" id="NF041163">
    <property type="entry name" value="encap_f2b"/>
    <property type="match status" value="1"/>
</dbReference>
<evidence type="ECO:0000259" key="1">
    <source>
        <dbReference type="PROSITE" id="PS50042"/>
    </source>
</evidence>
<dbReference type="InterPro" id="IPR050397">
    <property type="entry name" value="Env_Response_Regulators"/>
</dbReference>
<dbReference type="CDD" id="cd00038">
    <property type="entry name" value="CAP_ED"/>
    <property type="match status" value="1"/>
</dbReference>
<dbReference type="InterPro" id="IPR014710">
    <property type="entry name" value="RmlC-like_jellyroll"/>
</dbReference>
<dbReference type="PROSITE" id="PS50042">
    <property type="entry name" value="CNMP_BINDING_3"/>
    <property type="match status" value="1"/>
</dbReference>
<dbReference type="Pfam" id="PF19307">
    <property type="entry name" value="SrpI-like"/>
    <property type="match status" value="1"/>
</dbReference>
<name>A0ABX2F309_9PSEU</name>
<dbReference type="Pfam" id="PF00027">
    <property type="entry name" value="cNMP_binding"/>
    <property type="match status" value="1"/>
</dbReference>